<organism evidence="2 3">
    <name type="scientific">Enterococcus larvae</name>
    <dbReference type="NCBI Taxonomy" id="2794352"/>
    <lineage>
        <taxon>Bacteria</taxon>
        <taxon>Bacillati</taxon>
        <taxon>Bacillota</taxon>
        <taxon>Bacilli</taxon>
        <taxon>Lactobacillales</taxon>
        <taxon>Enterococcaceae</taxon>
        <taxon>Enterococcus</taxon>
    </lineage>
</organism>
<comment type="caution">
    <text evidence="2">The sequence shown here is derived from an EMBL/GenBank/DDBJ whole genome shotgun (WGS) entry which is preliminary data.</text>
</comment>
<keyword evidence="1" id="KW-0812">Transmembrane</keyword>
<feature type="transmembrane region" description="Helical" evidence="1">
    <location>
        <begin position="77"/>
        <end position="98"/>
    </location>
</feature>
<proteinExistence type="predicted"/>
<keyword evidence="1" id="KW-1133">Transmembrane helix</keyword>
<protein>
    <submittedName>
        <fullName evidence="2">Zinc-ribbon domain-containing protein</fullName>
    </submittedName>
</protein>
<accession>A0ABS4CGA8</accession>
<name>A0ABS4CGA8_9ENTE</name>
<evidence type="ECO:0000256" key="1">
    <source>
        <dbReference type="SAM" id="Phobius"/>
    </source>
</evidence>
<dbReference type="RefSeq" id="WP_209555684.1">
    <property type="nucleotide sequence ID" value="NZ_JAEDXU010000001.1"/>
</dbReference>
<sequence>MEGQEFYCPKCNHSLVNRESFCPNCGQKIIYTDSVEYQEALKAYQNSGWAKTGKFLEKTGNTMNNAGNSMQKTGENMTSGCTAPFVILIIIVILAMILF</sequence>
<reference evidence="2 3" key="1">
    <citation type="submission" date="2020-12" db="EMBL/GenBank/DDBJ databases">
        <title>Vagococcus allomyrinae sp. nov. and Enterococcus lavae sp. nov., isolated from the larvae of Allomyrina dichotoma.</title>
        <authorList>
            <person name="Lee S.D."/>
        </authorList>
    </citation>
    <scope>NUCLEOTIDE SEQUENCE [LARGE SCALE GENOMIC DNA]</scope>
    <source>
        <strain evidence="2 3">BWM-S5</strain>
    </source>
</reference>
<evidence type="ECO:0000313" key="2">
    <source>
        <dbReference type="EMBL" id="MBP1044889.1"/>
    </source>
</evidence>
<gene>
    <name evidence="2" type="ORF">I6N96_01255</name>
</gene>
<evidence type="ECO:0000313" key="3">
    <source>
        <dbReference type="Proteomes" id="UP000673375"/>
    </source>
</evidence>
<keyword evidence="3" id="KW-1185">Reference proteome</keyword>
<dbReference type="Proteomes" id="UP000673375">
    <property type="component" value="Unassembled WGS sequence"/>
</dbReference>
<dbReference type="EMBL" id="JAEDXU010000001">
    <property type="protein sequence ID" value="MBP1044889.1"/>
    <property type="molecule type" value="Genomic_DNA"/>
</dbReference>
<keyword evidence="1" id="KW-0472">Membrane</keyword>